<evidence type="ECO:0000313" key="2">
    <source>
        <dbReference type="EMBL" id="KAK4223728.1"/>
    </source>
</evidence>
<evidence type="ECO:0000256" key="1">
    <source>
        <dbReference type="SAM" id="MobiDB-lite"/>
    </source>
</evidence>
<name>A0AAN7GST0_9PEZI</name>
<reference evidence="2" key="2">
    <citation type="submission" date="2023-05" db="EMBL/GenBank/DDBJ databases">
        <authorList>
            <consortium name="Lawrence Berkeley National Laboratory"/>
            <person name="Steindorff A."/>
            <person name="Hensen N."/>
            <person name="Bonometti L."/>
            <person name="Westerberg I."/>
            <person name="Brannstrom I.O."/>
            <person name="Guillou S."/>
            <person name="Cros-Aarteil S."/>
            <person name="Calhoun S."/>
            <person name="Haridas S."/>
            <person name="Kuo A."/>
            <person name="Mondo S."/>
            <person name="Pangilinan J."/>
            <person name="Riley R."/>
            <person name="Labutti K."/>
            <person name="Andreopoulos B."/>
            <person name="Lipzen A."/>
            <person name="Chen C."/>
            <person name="Yanf M."/>
            <person name="Daum C."/>
            <person name="Ng V."/>
            <person name="Clum A."/>
            <person name="Ohm R."/>
            <person name="Martin F."/>
            <person name="Silar P."/>
            <person name="Natvig D."/>
            <person name="Lalanne C."/>
            <person name="Gautier V."/>
            <person name="Ament-Velasquez S.L."/>
            <person name="Kruys A."/>
            <person name="Hutchinson M.I."/>
            <person name="Powell A.J."/>
            <person name="Barry K."/>
            <person name="Miller A.N."/>
            <person name="Grigoriev I.V."/>
            <person name="Debuchy R."/>
            <person name="Gladieux P."/>
            <person name="Thoren M.H."/>
            <person name="Johannesson H."/>
        </authorList>
    </citation>
    <scope>NUCLEOTIDE SEQUENCE</scope>
    <source>
        <strain evidence="2">CBS 990.96</strain>
    </source>
</reference>
<feature type="region of interest" description="Disordered" evidence="1">
    <location>
        <begin position="98"/>
        <end position="194"/>
    </location>
</feature>
<comment type="caution">
    <text evidence="2">The sequence shown here is derived from an EMBL/GenBank/DDBJ whole genome shotgun (WGS) entry which is preliminary data.</text>
</comment>
<dbReference type="Proteomes" id="UP001301958">
    <property type="component" value="Unassembled WGS sequence"/>
</dbReference>
<feature type="compositionally biased region" description="Acidic residues" evidence="1">
    <location>
        <begin position="485"/>
        <end position="500"/>
    </location>
</feature>
<dbReference type="EMBL" id="MU865416">
    <property type="protein sequence ID" value="KAK4223728.1"/>
    <property type="molecule type" value="Genomic_DNA"/>
</dbReference>
<gene>
    <name evidence="2" type="ORF">QBC38DRAFT_487033</name>
</gene>
<reference evidence="2" key="1">
    <citation type="journal article" date="2023" name="Mol. Phylogenet. Evol.">
        <title>Genome-scale phylogeny and comparative genomics of the fungal order Sordariales.</title>
        <authorList>
            <person name="Hensen N."/>
            <person name="Bonometti L."/>
            <person name="Westerberg I."/>
            <person name="Brannstrom I.O."/>
            <person name="Guillou S."/>
            <person name="Cros-Aarteil S."/>
            <person name="Calhoun S."/>
            <person name="Haridas S."/>
            <person name="Kuo A."/>
            <person name="Mondo S."/>
            <person name="Pangilinan J."/>
            <person name="Riley R."/>
            <person name="LaButti K."/>
            <person name="Andreopoulos B."/>
            <person name="Lipzen A."/>
            <person name="Chen C."/>
            <person name="Yan M."/>
            <person name="Daum C."/>
            <person name="Ng V."/>
            <person name="Clum A."/>
            <person name="Steindorff A."/>
            <person name="Ohm R.A."/>
            <person name="Martin F."/>
            <person name="Silar P."/>
            <person name="Natvig D.O."/>
            <person name="Lalanne C."/>
            <person name="Gautier V."/>
            <person name="Ament-Velasquez S.L."/>
            <person name="Kruys A."/>
            <person name="Hutchinson M.I."/>
            <person name="Powell A.J."/>
            <person name="Barry K."/>
            <person name="Miller A.N."/>
            <person name="Grigoriev I.V."/>
            <person name="Debuchy R."/>
            <person name="Gladieux P."/>
            <person name="Hiltunen Thoren M."/>
            <person name="Johannesson H."/>
        </authorList>
    </citation>
    <scope>NUCLEOTIDE SEQUENCE</scope>
    <source>
        <strain evidence="2">CBS 990.96</strain>
    </source>
</reference>
<feature type="compositionally biased region" description="Basic residues" evidence="1">
    <location>
        <begin position="168"/>
        <end position="184"/>
    </location>
</feature>
<feature type="compositionally biased region" description="Basic and acidic residues" evidence="1">
    <location>
        <begin position="107"/>
        <end position="155"/>
    </location>
</feature>
<feature type="compositionally biased region" description="Low complexity" evidence="1">
    <location>
        <begin position="350"/>
        <end position="359"/>
    </location>
</feature>
<sequence>MTAIEGGPTPPSSSSDQAPYVRLHVTPLDADLLKVIVSASILPRARNISYHNLENFPEKRYGFVDLPKDDADKLKKKFNGATLKGVKIRIEAARPSSIPAPLGEDVAMAKDKKEKKEKSSKKEKDDTRPSKEERKKRKREAEEIKGVVLENDRQVKRGWTAAEEPERKRSKKDKKDKKEKKPKKQERSKYTDHAECMVKTILPLNAVDEAKLAKKKKKGSVREVVIHEFEKTTKFPTFLKTTSSSAPQPQLEYVEDKGWVDEDGNLVEAVKLRPPPPVYKIKSKKKEKKPEPVVEESKEESDSDNSDDSEGNDGEEEEEESASEIESEPASPGAVPSVEKATPAPKSALPVSPSATNPASPSPIVPEASPPRPKSSGSARNLAIKIPPTTPSEPKIVHPLEALYKRPQNADGDAAKSAPEAKGFSFFGGGDDDIEEEEGVEGVNGVKIPMTPFTRQDFELRGIRSAAPTPDTAFPRNGRFKPWDDPSEDIEEDEEGEDDEGSQKEGDRASVGQSGDGDGERPTSDFQKWFWENRGDLNRSWRKRRKTATKEKRYRENKARMARAI</sequence>
<feature type="region of interest" description="Disordered" evidence="1">
    <location>
        <begin position="239"/>
        <end position="565"/>
    </location>
</feature>
<feature type="compositionally biased region" description="Acidic residues" evidence="1">
    <location>
        <begin position="430"/>
        <end position="440"/>
    </location>
</feature>
<feature type="compositionally biased region" description="Basic and acidic residues" evidence="1">
    <location>
        <begin position="185"/>
        <end position="194"/>
    </location>
</feature>
<feature type="compositionally biased region" description="Basic and acidic residues" evidence="1">
    <location>
        <begin position="548"/>
        <end position="559"/>
    </location>
</feature>
<organism evidence="2 3">
    <name type="scientific">Podospora fimiseda</name>
    <dbReference type="NCBI Taxonomy" id="252190"/>
    <lineage>
        <taxon>Eukaryota</taxon>
        <taxon>Fungi</taxon>
        <taxon>Dikarya</taxon>
        <taxon>Ascomycota</taxon>
        <taxon>Pezizomycotina</taxon>
        <taxon>Sordariomycetes</taxon>
        <taxon>Sordariomycetidae</taxon>
        <taxon>Sordariales</taxon>
        <taxon>Podosporaceae</taxon>
        <taxon>Podospora</taxon>
    </lineage>
</organism>
<evidence type="ECO:0000313" key="3">
    <source>
        <dbReference type="Proteomes" id="UP001301958"/>
    </source>
</evidence>
<protein>
    <submittedName>
        <fullName evidence="2">Uncharacterized protein</fullName>
    </submittedName>
</protein>
<feature type="compositionally biased region" description="Acidic residues" evidence="1">
    <location>
        <begin position="297"/>
        <end position="327"/>
    </location>
</feature>
<proteinExistence type="predicted"/>
<keyword evidence="3" id="KW-1185">Reference proteome</keyword>
<dbReference type="AlphaFoldDB" id="A0AAN7GST0"/>
<feature type="compositionally biased region" description="Pro residues" evidence="1">
    <location>
        <begin position="360"/>
        <end position="373"/>
    </location>
</feature>
<accession>A0AAN7GST0</accession>